<dbReference type="EMBL" id="AABEKY010000030">
    <property type="protein sequence ID" value="EAG9388871.1"/>
    <property type="molecule type" value="Genomic_DNA"/>
</dbReference>
<reference evidence="13" key="7">
    <citation type="submission" date="2019-10" db="EMBL/GenBank/DDBJ databases">
        <authorList>
            <consortium name="NCBI Pathogen Detection Project"/>
        </authorList>
    </citation>
    <scope>NUCLEOTIDE SEQUENCE</scope>
    <source>
        <strain evidence="13">09CEB371LM</strain>
    </source>
</reference>
<dbReference type="InterPro" id="IPR010499">
    <property type="entry name" value="AraC_E-bd"/>
</dbReference>
<reference evidence="11 18" key="5">
    <citation type="submission" date="2019-08" db="EMBL/GenBank/DDBJ databases">
        <authorList>
            <person name="Ashton P.M."/>
            <person name="Dallman T."/>
            <person name="Nair S."/>
            <person name="De Pinna E."/>
            <person name="Peters T."/>
            <person name="Grant K."/>
        </authorList>
    </citation>
    <scope>NUCLEOTIDE SEQUENCE [LARGE SCALE GENOMIC DNA]</scope>
    <source>
        <strain evidence="11 18">788324</strain>
    </source>
</reference>
<evidence type="ECO:0000259" key="1">
    <source>
        <dbReference type="SMART" id="SM00871"/>
    </source>
</evidence>
<dbReference type="Proteomes" id="UP000365297">
    <property type="component" value="Unassembled WGS sequence"/>
</dbReference>
<evidence type="ECO:0000313" key="20">
    <source>
        <dbReference type="Proteomes" id="UP000522199"/>
    </source>
</evidence>
<dbReference type="Proteomes" id="UP000272537">
    <property type="component" value="Unassembled WGS sequence"/>
</dbReference>
<evidence type="ECO:0000313" key="8">
    <source>
        <dbReference type="EMBL" id="EAH4243334.1"/>
    </source>
</evidence>
<reference evidence="9 19" key="6">
    <citation type="submission" date="2019-09" db="EMBL/GenBank/DDBJ databases">
        <authorList>
            <consortium name="PulseNet: The National Subtyping Network for Foodborne Disease Surveillance"/>
            <person name="Tarr C.L."/>
            <person name="Trees E."/>
            <person name="Katz L.S."/>
            <person name="Carleton-Romer H.A."/>
            <person name="Stroika S."/>
            <person name="Kucerova Z."/>
            <person name="Roache K.F."/>
            <person name="Sabol A.L."/>
            <person name="Besser J."/>
            <person name="Gerner-Smidt P."/>
        </authorList>
    </citation>
    <scope>NUCLEOTIDE SEQUENCE [LARGE SCALE GENOMIC DNA]</scope>
    <source>
        <strain evidence="9 19">PNUSAL005692</strain>
    </source>
</reference>
<dbReference type="Proteomes" id="UP000467536">
    <property type="component" value="Unassembled WGS sequence"/>
</dbReference>
<accession>A0A0B8RFA1</accession>
<dbReference type="EMBL" id="AABGUK010000001">
    <property type="protein sequence ID" value="EAH4240750.1"/>
    <property type="molecule type" value="Genomic_DNA"/>
</dbReference>
<dbReference type="KEGG" id="lmok:CQ02_04775"/>
<evidence type="ECO:0000313" key="11">
    <source>
        <dbReference type="EMBL" id="EDO0985271.1"/>
    </source>
</evidence>
<evidence type="ECO:0000313" key="5">
    <source>
        <dbReference type="EMBL" id="EAG9387614.1"/>
    </source>
</evidence>
<evidence type="ECO:0000313" key="9">
    <source>
        <dbReference type="EMBL" id="ECY9782013.1"/>
    </source>
</evidence>
<evidence type="ECO:0000313" key="10">
    <source>
        <dbReference type="EMBL" id="ECY9784700.1"/>
    </source>
</evidence>
<dbReference type="AlphaFoldDB" id="A0A0B8RFA1"/>
<reference evidence="13" key="2">
    <citation type="journal article" date="2018" name="Genome Biol.">
        <title>SKESA: strategic k-mer extension for scrupulous assemblies.</title>
        <authorList>
            <person name="Souvorov A."/>
            <person name="Agarwala R."/>
            <person name="Lipman D.J."/>
        </authorList>
    </citation>
    <scope>NUCLEOTIDE SEQUENCE [LARGE SCALE GENOMIC DNA]</scope>
    <source>
        <strain evidence="13">09CEB371LM</strain>
    </source>
</reference>
<feature type="domain" description="AraC effector-binding" evidence="1">
    <location>
        <begin position="1"/>
        <end position="162"/>
    </location>
</feature>
<proteinExistence type="predicted"/>
<dbReference type="EMBL" id="AANEHK010000003">
    <property type="protein sequence ID" value="EDO0985271.1"/>
    <property type="molecule type" value="Genomic_DNA"/>
</dbReference>
<evidence type="ECO:0000313" key="12">
    <source>
        <dbReference type="EMBL" id="EDO0987416.1"/>
    </source>
</evidence>
<evidence type="ECO:0000313" key="6">
    <source>
        <dbReference type="EMBL" id="EAG9388871.1"/>
    </source>
</evidence>
<evidence type="ECO:0000313" key="19">
    <source>
        <dbReference type="Proteomes" id="UP000489121"/>
    </source>
</evidence>
<dbReference type="Gene3D" id="3.20.80.10">
    <property type="entry name" value="Regulatory factor, effector binding domain"/>
    <property type="match status" value="1"/>
</dbReference>
<dbReference type="EMBL" id="AAAIXK010000001">
    <property type="protein sequence ID" value="EAC5549128.1"/>
    <property type="molecule type" value="Genomic_DNA"/>
</dbReference>
<reference evidence="5 20" key="4">
    <citation type="submission" date="2019-04" db="EMBL/GenBank/DDBJ databases">
        <authorList>
            <consortium name="GenomeTrakr network: Whole genome sequencing for foodborne pathogen traceback"/>
        </authorList>
    </citation>
    <scope>NUCLEOTIDE SEQUENCE [LARGE SCALE GENOMIC DNA]</scope>
    <source>
        <strain evidence="5 20">CFSAN072474</strain>
    </source>
</reference>
<dbReference type="InterPro" id="IPR011256">
    <property type="entry name" value="Reg_factor_effector_dom_sf"/>
</dbReference>
<dbReference type="EMBL" id="AABGUK010000013">
    <property type="protein sequence ID" value="EAH4243334.1"/>
    <property type="molecule type" value="Genomic_DNA"/>
</dbReference>
<evidence type="ECO:0000313" key="3">
    <source>
        <dbReference type="EMBL" id="EAC5552102.1"/>
    </source>
</evidence>
<sequence length="167" mass="19355">MAIRLKRLEEWEGFTGIALVREGLKTEALHTEIKTAFKEMLQLARELDDFSKQKTFYGISVHNIEDGITHYSVIPVEQKYPHLQEPLEWIEVPAHTYFVAEHIQDTDISESFEEIARAIQEKNYKPYITANNPVFDPLPFKLEVYTKQGSDGANIEIRIPVVKELHT</sequence>
<evidence type="ECO:0000313" key="21">
    <source>
        <dbReference type="Proteomes" id="UP000527632"/>
    </source>
</evidence>
<evidence type="ECO:0000313" key="15">
    <source>
        <dbReference type="EMBL" id="RKA10797.1"/>
    </source>
</evidence>
<dbReference type="InterPro" id="IPR029441">
    <property type="entry name" value="Cass2"/>
</dbReference>
<dbReference type="Proteomes" id="UP000489121">
    <property type="component" value="Unassembled WGS sequence"/>
</dbReference>
<evidence type="ECO:0000313" key="17">
    <source>
        <dbReference type="Proteomes" id="UP000365297"/>
    </source>
</evidence>
<dbReference type="EMBL" id="AALGDA010000006">
    <property type="protein sequence ID" value="ECY9782013.1"/>
    <property type="molecule type" value="Genomic_DNA"/>
</dbReference>
<reference evidence="15 16" key="1">
    <citation type="journal article" date="2018" name="BMC Genomics">
        <title>Genes significantly associated with lineage II food isolates of Listeria monocytogenes.</title>
        <authorList>
            <person name="Pirone-Davies C."/>
            <person name="Chen Y."/>
            <person name="Pightling A."/>
            <person name="Ryan G."/>
            <person name="Wang Y."/>
            <person name="Yao K."/>
            <person name="Hoffmann M."/>
            <person name="Allard M.W."/>
        </authorList>
    </citation>
    <scope>NUCLEOTIDE SEQUENCE [LARGE SCALE GENOMIC DNA]</scope>
    <source>
        <strain evidence="15 16">PNUSAL000550</strain>
    </source>
</reference>
<evidence type="ECO:0000313" key="22">
    <source>
        <dbReference type="Proteomes" id="UP000528151"/>
    </source>
</evidence>
<evidence type="ECO:0000313" key="7">
    <source>
        <dbReference type="EMBL" id="EAH4240750.1"/>
    </source>
</evidence>
<evidence type="ECO:0000313" key="4">
    <source>
        <dbReference type="EMBL" id="EAG4461058.1"/>
    </source>
</evidence>
<reference evidence="17 22" key="3">
    <citation type="submission" date="2018-06" db="EMBL/GenBank/DDBJ databases">
        <authorList>
            <consortium name="GenomeTrakr: Next Generation Sequencing Network for Food Pathogen Tracability"/>
        </authorList>
    </citation>
    <scope>NUCLEOTIDE SEQUENCE [LARGE SCALE GENOMIC DNA]</scope>
    <source>
        <strain evidence="4 22">CFSAN063727</strain>
        <strain evidence="2 17">FDA00007096</strain>
        <strain evidence="7 21">LS1344</strain>
    </source>
</reference>
<organism evidence="11 18">
    <name type="scientific">Listeria monocytogenes</name>
    <dbReference type="NCBI Taxonomy" id="1639"/>
    <lineage>
        <taxon>Bacteria</taxon>
        <taxon>Bacillati</taxon>
        <taxon>Bacillota</taxon>
        <taxon>Bacilli</taxon>
        <taxon>Bacillales</taxon>
        <taxon>Listeriaceae</taxon>
        <taxon>Listeria</taxon>
    </lineage>
</organism>
<gene>
    <name evidence="2" type="ORF">ARY78_01620</name>
    <name evidence="3" type="ORF">ARY78_16970</name>
    <name evidence="4" type="ORF">CA369_02035</name>
    <name evidence="5" type="ORF">CW845_08950</name>
    <name evidence="6" type="ORF">CW845_15460</name>
    <name evidence="15" type="ORF">DYZ80_00325</name>
    <name evidence="7" type="ORF">E5F58_01890</name>
    <name evidence="8" type="ORF">E5F58_15210</name>
    <name evidence="9" type="ORF">F6515_03300</name>
    <name evidence="10" type="ORF">F6515_17185</name>
    <name evidence="11" type="ORF">FV747_04565</name>
    <name evidence="12" type="ORF">FV747_15640</name>
    <name evidence="13" type="ORF">GHH22_07500</name>
    <name evidence="14" type="ORF">GHH22_16680</name>
</gene>
<dbReference type="Pfam" id="PF14526">
    <property type="entry name" value="Cass2"/>
    <property type="match status" value="1"/>
</dbReference>
<dbReference type="EMBL" id="AAAIXK010000022">
    <property type="protein sequence ID" value="EAC5552102.1"/>
    <property type="molecule type" value="Genomic_DNA"/>
</dbReference>
<evidence type="ECO:0000313" key="2">
    <source>
        <dbReference type="EMBL" id="EAC5549128.1"/>
    </source>
</evidence>
<dbReference type="RefSeq" id="WP_003734296.1">
    <property type="nucleotide sequence ID" value="NC_021825.2"/>
</dbReference>
<protein>
    <submittedName>
        <fullName evidence="11">AraC family transcriptional regulator</fullName>
    </submittedName>
</protein>
<dbReference type="EMBL" id="QXLS01000001">
    <property type="protein sequence ID" value="RKA10797.1"/>
    <property type="molecule type" value="Genomic_DNA"/>
</dbReference>
<comment type="caution">
    <text evidence="11">The sequence shown here is derived from an EMBL/GenBank/DDBJ whole genome shotgun (WGS) entry which is preliminary data.</text>
</comment>
<evidence type="ECO:0000313" key="13">
    <source>
        <dbReference type="EMBL" id="HAA8052999.1"/>
    </source>
</evidence>
<dbReference type="SMART" id="SM00871">
    <property type="entry name" value="AraC_E_bind"/>
    <property type="match status" value="1"/>
</dbReference>
<name>A0A0B8RFA1_LISMN</name>
<dbReference type="Proteomes" id="UP000528151">
    <property type="component" value="Unassembled WGS sequence"/>
</dbReference>
<dbReference type="EMBL" id="AALGDA010000205">
    <property type="protein sequence ID" value="ECY9784700.1"/>
    <property type="molecule type" value="Genomic_DNA"/>
</dbReference>
<dbReference type="SUPFAM" id="SSF55136">
    <property type="entry name" value="Probable bacterial effector-binding domain"/>
    <property type="match status" value="1"/>
</dbReference>
<dbReference type="EMBL" id="DAAEEB010000004">
    <property type="protein sequence ID" value="HAA8052999.1"/>
    <property type="molecule type" value="Genomic_DNA"/>
</dbReference>
<dbReference type="EMBL" id="AANEHK010000043">
    <property type="protein sequence ID" value="EDO0987416.1"/>
    <property type="molecule type" value="Genomic_DNA"/>
</dbReference>
<dbReference type="EMBL" id="AABBZO010000002">
    <property type="protein sequence ID" value="EAG4461058.1"/>
    <property type="molecule type" value="Genomic_DNA"/>
</dbReference>
<dbReference type="Proteomes" id="UP000527632">
    <property type="component" value="Unassembled WGS sequence"/>
</dbReference>
<evidence type="ECO:0000313" key="18">
    <source>
        <dbReference type="Proteomes" id="UP000467536"/>
    </source>
</evidence>
<dbReference type="Proteomes" id="UP000522199">
    <property type="component" value="Unassembled WGS sequence"/>
</dbReference>
<dbReference type="Proteomes" id="UP000840039">
    <property type="component" value="Unassembled WGS sequence"/>
</dbReference>
<dbReference type="EMBL" id="AABEKY010000004">
    <property type="protein sequence ID" value="EAG9387614.1"/>
    <property type="molecule type" value="Genomic_DNA"/>
</dbReference>
<evidence type="ECO:0000313" key="16">
    <source>
        <dbReference type="Proteomes" id="UP000272537"/>
    </source>
</evidence>
<dbReference type="EMBL" id="DAAEEB010000031">
    <property type="protein sequence ID" value="HAA8054770.1"/>
    <property type="molecule type" value="Genomic_DNA"/>
</dbReference>
<evidence type="ECO:0000313" key="14">
    <source>
        <dbReference type="EMBL" id="HAA8054770.1"/>
    </source>
</evidence>